<dbReference type="InterPro" id="IPR013025">
    <property type="entry name" value="Ribosomal_uL23-like"/>
</dbReference>
<reference evidence="6" key="1">
    <citation type="submission" date="2017-09" db="EMBL/GenBank/DDBJ databases">
        <title>Depth-based differentiation of microbial function through sediment-hosted aquifers and enrichment of novel symbionts in the deep terrestrial subsurface.</title>
        <authorList>
            <person name="Probst A.J."/>
            <person name="Ladd B."/>
            <person name="Jarett J.K."/>
            <person name="Geller-Mcgrath D.E."/>
            <person name="Sieber C.M.K."/>
            <person name="Emerson J.B."/>
            <person name="Anantharaman K."/>
            <person name="Thomas B.C."/>
            <person name="Malmstrom R."/>
            <person name="Stieglmeier M."/>
            <person name="Klingl A."/>
            <person name="Woyke T."/>
            <person name="Ryan C.M."/>
            <person name="Banfield J.F."/>
        </authorList>
    </citation>
    <scope>NUCLEOTIDE SEQUENCE [LARGE SCALE GENOMIC DNA]</scope>
</reference>
<organism evidence="5 6">
    <name type="scientific">candidate division WWE3 bacterium CG08_land_8_20_14_0_20_40_13</name>
    <dbReference type="NCBI Taxonomy" id="1975084"/>
    <lineage>
        <taxon>Bacteria</taxon>
        <taxon>Katanobacteria</taxon>
    </lineage>
</organism>
<dbReference type="GO" id="GO:0019843">
    <property type="term" value="F:rRNA binding"/>
    <property type="evidence" value="ECO:0007669"/>
    <property type="project" value="UniProtKB-UniRule"/>
</dbReference>
<evidence type="ECO:0000256" key="4">
    <source>
        <dbReference type="HAMAP-Rule" id="MF_01369"/>
    </source>
</evidence>
<dbReference type="InterPro" id="IPR012678">
    <property type="entry name" value="Ribosomal_uL23/eL15/eS24_sf"/>
</dbReference>
<dbReference type="InterPro" id="IPR012677">
    <property type="entry name" value="Nucleotide-bd_a/b_plait_sf"/>
</dbReference>
<dbReference type="EMBL" id="PEYT01000004">
    <property type="protein sequence ID" value="PIS23351.1"/>
    <property type="molecule type" value="Genomic_DNA"/>
</dbReference>
<dbReference type="Proteomes" id="UP000230340">
    <property type="component" value="Unassembled WGS sequence"/>
</dbReference>
<dbReference type="Pfam" id="PF00276">
    <property type="entry name" value="Ribosomal_L23"/>
    <property type="match status" value="1"/>
</dbReference>
<dbReference type="GO" id="GO:0005840">
    <property type="term" value="C:ribosome"/>
    <property type="evidence" value="ECO:0007669"/>
    <property type="project" value="UniProtKB-KW"/>
</dbReference>
<dbReference type="GO" id="GO:1990904">
    <property type="term" value="C:ribonucleoprotein complex"/>
    <property type="evidence" value="ECO:0007669"/>
    <property type="project" value="UniProtKB-KW"/>
</dbReference>
<sequence length="105" mass="11785">MNTILIKPIITEKSMRLAKTGVFCFFVANKATKGAVSDAIHTQFGVDVTEVRTSKTYPKIKRSMTKTKRSFKTAPYKKALVMIKKGQKIPLFELGEDKESKAKKS</sequence>
<proteinExistence type="inferred from homology"/>
<keyword evidence="2 4" id="KW-0689">Ribosomal protein</keyword>
<accession>A0A2H0XER0</accession>
<dbReference type="GO" id="GO:0003735">
    <property type="term" value="F:structural constituent of ribosome"/>
    <property type="evidence" value="ECO:0007669"/>
    <property type="project" value="InterPro"/>
</dbReference>
<evidence type="ECO:0000313" key="6">
    <source>
        <dbReference type="Proteomes" id="UP000230340"/>
    </source>
</evidence>
<dbReference type="SUPFAM" id="SSF54189">
    <property type="entry name" value="Ribosomal proteins S24e, L23 and L15e"/>
    <property type="match status" value="1"/>
</dbReference>
<comment type="function">
    <text evidence="4">One of the early assembly proteins it binds 23S rRNA. One of the proteins that surrounds the polypeptide exit tunnel on the outside of the ribosome. Forms the main docking site for trigger factor binding to the ribosome.</text>
</comment>
<name>A0A2H0XER0_UNCKA</name>
<keyword evidence="4" id="KW-0694">RNA-binding</keyword>
<evidence type="ECO:0000256" key="1">
    <source>
        <dbReference type="ARBA" id="ARBA00006700"/>
    </source>
</evidence>
<gene>
    <name evidence="4 5" type="primary">rplW</name>
    <name evidence="5" type="ORF">COT49_00695</name>
</gene>
<comment type="caution">
    <text evidence="5">The sequence shown here is derived from an EMBL/GenBank/DDBJ whole genome shotgun (WGS) entry which is preliminary data.</text>
</comment>
<evidence type="ECO:0000256" key="2">
    <source>
        <dbReference type="ARBA" id="ARBA00022980"/>
    </source>
</evidence>
<comment type="subunit">
    <text evidence="4">Part of the 50S ribosomal subunit. Contacts protein L29, and trigger factor when it is bound to the ribosome.</text>
</comment>
<evidence type="ECO:0000313" key="5">
    <source>
        <dbReference type="EMBL" id="PIS23351.1"/>
    </source>
</evidence>
<dbReference type="GO" id="GO:0006412">
    <property type="term" value="P:translation"/>
    <property type="evidence" value="ECO:0007669"/>
    <property type="project" value="UniProtKB-UniRule"/>
</dbReference>
<dbReference type="HAMAP" id="MF_01369_B">
    <property type="entry name" value="Ribosomal_uL23_B"/>
    <property type="match status" value="1"/>
</dbReference>
<comment type="similarity">
    <text evidence="1 4">Belongs to the universal ribosomal protein uL23 family.</text>
</comment>
<dbReference type="AlphaFoldDB" id="A0A2H0XER0"/>
<evidence type="ECO:0000256" key="3">
    <source>
        <dbReference type="ARBA" id="ARBA00023274"/>
    </source>
</evidence>
<keyword evidence="4" id="KW-0699">rRNA-binding</keyword>
<protein>
    <recommendedName>
        <fullName evidence="4">Large ribosomal subunit protein uL23</fullName>
    </recommendedName>
</protein>
<dbReference type="Gene3D" id="3.30.70.330">
    <property type="match status" value="1"/>
</dbReference>
<keyword evidence="3 4" id="KW-0687">Ribonucleoprotein</keyword>